<sequence length="114" mass="12694">MNDSDEANCDALSLNVQLVLINQKDNLKFQEDKCNTVKTMSNMSHLSLCESFTRYLAATSLIKSLTANRKLLKAIPPLTSVTGEHHGVQCVKEFTVLVILLERGHNKHSLPNNT</sequence>
<dbReference type="EMBL" id="ODYU01003445">
    <property type="protein sequence ID" value="SOQ42233.1"/>
    <property type="molecule type" value="Genomic_DNA"/>
</dbReference>
<gene>
    <name evidence="1" type="ORF">SFRICE_016663</name>
</gene>
<evidence type="ECO:0000313" key="1">
    <source>
        <dbReference type="EMBL" id="SOQ42233.1"/>
    </source>
</evidence>
<proteinExistence type="predicted"/>
<organism evidence="1">
    <name type="scientific">Spodoptera frugiperda</name>
    <name type="common">Fall armyworm</name>
    <dbReference type="NCBI Taxonomy" id="7108"/>
    <lineage>
        <taxon>Eukaryota</taxon>
        <taxon>Metazoa</taxon>
        <taxon>Ecdysozoa</taxon>
        <taxon>Arthropoda</taxon>
        <taxon>Hexapoda</taxon>
        <taxon>Insecta</taxon>
        <taxon>Pterygota</taxon>
        <taxon>Neoptera</taxon>
        <taxon>Endopterygota</taxon>
        <taxon>Lepidoptera</taxon>
        <taxon>Glossata</taxon>
        <taxon>Ditrysia</taxon>
        <taxon>Noctuoidea</taxon>
        <taxon>Noctuidae</taxon>
        <taxon>Amphipyrinae</taxon>
        <taxon>Spodoptera</taxon>
    </lineage>
</organism>
<protein>
    <submittedName>
        <fullName evidence="1">SFRICE_016663</fullName>
    </submittedName>
</protein>
<accession>A0A2H1VN42</accession>
<reference evidence="1" key="1">
    <citation type="submission" date="2016-07" db="EMBL/GenBank/DDBJ databases">
        <authorList>
            <person name="Bretaudeau A."/>
        </authorList>
    </citation>
    <scope>NUCLEOTIDE SEQUENCE</scope>
    <source>
        <strain evidence="1">Rice</strain>
        <tissue evidence="1">Whole body</tissue>
    </source>
</reference>
<dbReference type="AlphaFoldDB" id="A0A2H1VN42"/>
<name>A0A2H1VN42_SPOFR</name>